<dbReference type="PANTHER" id="PTHR23322:SF96">
    <property type="entry name" value="FAS-ASSOCIATED FACTOR 1"/>
    <property type="match status" value="1"/>
</dbReference>
<accession>A0A2T7NQ34</accession>
<dbReference type="InterPro" id="IPR049483">
    <property type="entry name" value="FAF1_2-like_UAS"/>
</dbReference>
<feature type="region of interest" description="Disordered" evidence="2">
    <location>
        <begin position="78"/>
        <end position="97"/>
    </location>
</feature>
<dbReference type="SMART" id="SM00166">
    <property type="entry name" value="UBX"/>
    <property type="match status" value="1"/>
</dbReference>
<evidence type="ECO:0000259" key="4">
    <source>
        <dbReference type="PROSITE" id="PS50053"/>
    </source>
</evidence>
<dbReference type="GO" id="GO:0043130">
    <property type="term" value="F:ubiquitin binding"/>
    <property type="evidence" value="ECO:0007669"/>
    <property type="project" value="TreeGrafter"/>
</dbReference>
<evidence type="ECO:0008006" key="7">
    <source>
        <dbReference type="Google" id="ProtNLM"/>
    </source>
</evidence>
<dbReference type="InterPro" id="IPR001012">
    <property type="entry name" value="UBX_dom"/>
</dbReference>
<dbReference type="GO" id="GO:0005783">
    <property type="term" value="C:endoplasmic reticulum"/>
    <property type="evidence" value="ECO:0007669"/>
    <property type="project" value="TreeGrafter"/>
</dbReference>
<feature type="domain" description="UBX" evidence="3">
    <location>
        <begin position="577"/>
        <end position="654"/>
    </location>
</feature>
<dbReference type="InterPro" id="IPR033043">
    <property type="entry name" value="FAF1-like_UBX"/>
</dbReference>
<dbReference type="PROSITE" id="PS50053">
    <property type="entry name" value="UBIQUITIN_2"/>
    <property type="match status" value="1"/>
</dbReference>
<dbReference type="PANTHER" id="PTHR23322">
    <property type="entry name" value="FAS-ASSOCIATED PROTEIN"/>
    <property type="match status" value="1"/>
</dbReference>
<dbReference type="EMBL" id="PZQS01000010">
    <property type="protein sequence ID" value="PVD23262.1"/>
    <property type="molecule type" value="Genomic_DNA"/>
</dbReference>
<feature type="coiled-coil region" evidence="1">
    <location>
        <begin position="513"/>
        <end position="563"/>
    </location>
</feature>
<dbReference type="Gene3D" id="3.40.30.10">
    <property type="entry name" value="Glutaredoxin"/>
    <property type="match status" value="1"/>
</dbReference>
<evidence type="ECO:0000256" key="1">
    <source>
        <dbReference type="SAM" id="Coils"/>
    </source>
</evidence>
<dbReference type="Gene3D" id="3.10.20.90">
    <property type="entry name" value="Phosphatidylinositol 3-kinase Catalytic Subunit, Chain A, domain 1"/>
    <property type="match status" value="3"/>
</dbReference>
<dbReference type="Gene3D" id="1.10.8.10">
    <property type="entry name" value="DNA helicase RuvA subunit, C-terminal domain"/>
    <property type="match status" value="1"/>
</dbReference>
<dbReference type="Proteomes" id="UP000245119">
    <property type="component" value="Linkage Group LG10"/>
</dbReference>
<dbReference type="Pfam" id="PF00789">
    <property type="entry name" value="UBX"/>
    <property type="match status" value="1"/>
</dbReference>
<dbReference type="InterPro" id="IPR000626">
    <property type="entry name" value="Ubiquitin-like_dom"/>
</dbReference>
<organism evidence="5 6">
    <name type="scientific">Pomacea canaliculata</name>
    <name type="common">Golden apple snail</name>
    <dbReference type="NCBI Taxonomy" id="400727"/>
    <lineage>
        <taxon>Eukaryota</taxon>
        <taxon>Metazoa</taxon>
        <taxon>Spiralia</taxon>
        <taxon>Lophotrochozoa</taxon>
        <taxon>Mollusca</taxon>
        <taxon>Gastropoda</taxon>
        <taxon>Caenogastropoda</taxon>
        <taxon>Architaenioglossa</taxon>
        <taxon>Ampullarioidea</taxon>
        <taxon>Ampullariidae</taxon>
        <taxon>Pomacea</taxon>
    </lineage>
</organism>
<dbReference type="GO" id="GO:0036503">
    <property type="term" value="P:ERAD pathway"/>
    <property type="evidence" value="ECO:0007669"/>
    <property type="project" value="TreeGrafter"/>
</dbReference>
<dbReference type="InterPro" id="IPR036249">
    <property type="entry name" value="Thioredoxin-like_sf"/>
</dbReference>
<dbReference type="SMART" id="SM00594">
    <property type="entry name" value="UAS"/>
    <property type="match status" value="1"/>
</dbReference>
<gene>
    <name evidence="5" type="ORF">C0Q70_16526</name>
</gene>
<comment type="caution">
    <text evidence="5">The sequence shown here is derived from an EMBL/GenBank/DDBJ whole genome shotgun (WGS) entry which is preliminary data.</text>
</comment>
<evidence type="ECO:0000259" key="3">
    <source>
        <dbReference type="PROSITE" id="PS50033"/>
    </source>
</evidence>
<reference evidence="5 6" key="1">
    <citation type="submission" date="2018-04" db="EMBL/GenBank/DDBJ databases">
        <title>The genome of golden apple snail Pomacea canaliculata provides insight into stress tolerance and invasive adaptation.</title>
        <authorList>
            <person name="Liu C."/>
            <person name="Liu B."/>
            <person name="Ren Y."/>
            <person name="Zhang Y."/>
            <person name="Wang H."/>
            <person name="Li S."/>
            <person name="Jiang F."/>
            <person name="Yin L."/>
            <person name="Zhang G."/>
            <person name="Qian W."/>
            <person name="Fan W."/>
        </authorList>
    </citation>
    <scope>NUCLEOTIDE SEQUENCE [LARGE SCALE GENOMIC DNA]</scope>
    <source>
        <strain evidence="5">SZHN2017</strain>
        <tissue evidence="5">Muscle</tissue>
    </source>
</reference>
<dbReference type="InterPro" id="IPR029071">
    <property type="entry name" value="Ubiquitin-like_domsf"/>
</dbReference>
<evidence type="ECO:0000313" key="6">
    <source>
        <dbReference type="Proteomes" id="UP000245119"/>
    </source>
</evidence>
<dbReference type="GO" id="GO:0005634">
    <property type="term" value="C:nucleus"/>
    <property type="evidence" value="ECO:0007669"/>
    <property type="project" value="TreeGrafter"/>
</dbReference>
<protein>
    <recommendedName>
        <fullName evidence="7">UBX domain-containing protein</fullName>
    </recommendedName>
</protein>
<dbReference type="OrthoDB" id="1920064at2759"/>
<evidence type="ECO:0000256" key="2">
    <source>
        <dbReference type="SAM" id="MobiDB-lite"/>
    </source>
</evidence>
<proteinExistence type="predicted"/>
<feature type="region of interest" description="Disordered" evidence="2">
    <location>
        <begin position="50"/>
        <end position="70"/>
    </location>
</feature>
<dbReference type="STRING" id="400727.A0A2T7NQ34"/>
<dbReference type="InterPro" id="IPR050730">
    <property type="entry name" value="UBX_domain-protein"/>
</dbReference>
<dbReference type="CDD" id="cd01771">
    <property type="entry name" value="UBX_UBXN3A"/>
    <property type="match status" value="1"/>
</dbReference>
<dbReference type="CDD" id="cd17129">
    <property type="entry name" value="Ubl1_FAF1"/>
    <property type="match status" value="1"/>
</dbReference>
<evidence type="ECO:0000313" key="5">
    <source>
        <dbReference type="EMBL" id="PVD23262.1"/>
    </source>
</evidence>
<dbReference type="Pfam" id="PF21021">
    <property type="entry name" value="FAF1"/>
    <property type="match status" value="1"/>
</dbReference>
<keyword evidence="1" id="KW-0175">Coiled coil</keyword>
<dbReference type="Pfam" id="PF14555">
    <property type="entry name" value="UBA_4"/>
    <property type="match status" value="1"/>
</dbReference>
<dbReference type="PROSITE" id="PS50033">
    <property type="entry name" value="UBX"/>
    <property type="match status" value="1"/>
</dbReference>
<dbReference type="SUPFAM" id="SSF54236">
    <property type="entry name" value="Ubiquitin-like"/>
    <property type="match status" value="3"/>
</dbReference>
<feature type="compositionally biased region" description="Low complexity" evidence="2">
    <location>
        <begin position="83"/>
        <end position="97"/>
    </location>
</feature>
<keyword evidence="6" id="KW-1185">Reference proteome</keyword>
<name>A0A2T7NQ34_POMCA</name>
<feature type="domain" description="Ubiquitin-like" evidence="4">
    <location>
        <begin position="103"/>
        <end position="172"/>
    </location>
</feature>
<dbReference type="OMA" id="YEGCKTI"/>
<dbReference type="AlphaFoldDB" id="A0A2T7NQ34"/>
<dbReference type="InterPro" id="IPR006577">
    <property type="entry name" value="UAS"/>
</dbReference>
<dbReference type="SUPFAM" id="SSF52833">
    <property type="entry name" value="Thioredoxin-like"/>
    <property type="match status" value="1"/>
</dbReference>
<sequence length="658" mass="74527">MADTRDQMLVDFQQITGIEDVDTCMAILTQQDWNLELAVNTIMHDEPVTEVDASPGRMSDIDISHSSSAPEHISPVVIDDDASASGPSSSHSFSSTRNASRMIHFNVEYRLRNIPIVLPDSETVGKIKEMIQAELGIPVDKQQLKGLVKRHVDDSVVLQDLHLPKDNVLYLLTPDLCSPTDNTSNVDNGQVSHRNDEYRLKVVYRNGSSYRIYNLNLKGSKTIKEVKQDVYSLTDVPVRYQEWKGWPLGASEDESLCSCGISFPTHELEVERKVSTTLEQHPVPNNEASMESESDEENMDIANDEDLFEVPSSRRIAPLISPNAQTEAEALEQFTHEFSERYGEIHPVFYIGSLDDAIRDALQVKATDRKLLALYLHHDGSIQANVFCSQLLCSESVVNVLSANFLTWAWDLTHPENMVRFLTLATKHFGSIAASQIRSYRTEQLPALLIISRSKATNEVIDAIQGHVTLVELMTRLLHAVDVFTEQKELDIAEERERMDRERIKAEQDLAYLESLETDRKKAEAARVEEERIRQEKAKEQELRKEEERKRLKEEAIKEAFQASVAKSVPEEPAEDAEGAVSRLRFRVPGGGVITRSFWSENTLQDVLNFLTAQGFHTEDYKVITTYPRRDITQLDSTQTLQSAKLFPQETLTLEEKS</sequence>